<feature type="domain" description="Pyridoxamine kinase/Phosphomethylpyrimidine kinase" evidence="1">
    <location>
        <begin position="226"/>
        <end position="302"/>
    </location>
</feature>
<dbReference type="Proteomes" id="UP000219813">
    <property type="component" value="Chromosome 10"/>
</dbReference>
<evidence type="ECO:0000313" key="5">
    <source>
        <dbReference type="Proteomes" id="UP000219813"/>
    </source>
</evidence>
<dbReference type="PANTHER" id="PTHR20858:SF17">
    <property type="entry name" value="HYDROXYMETHYLPYRIMIDINE_PHOSPHOMETHYLPYRIMIDINE KINASE THI20-RELATED"/>
    <property type="match status" value="1"/>
</dbReference>
<dbReference type="Pfam" id="PF08543">
    <property type="entry name" value="Phos_pyr_kin"/>
    <property type="match status" value="2"/>
</dbReference>
<keyword evidence="5" id="KW-1185">Reference proteome</keyword>
<dbReference type="GO" id="GO:0005829">
    <property type="term" value="C:cytosol"/>
    <property type="evidence" value="ECO:0007669"/>
    <property type="project" value="TreeGrafter"/>
</dbReference>
<reference evidence="2" key="1">
    <citation type="submission" date="2016-05" db="EMBL/GenBank/DDBJ databases">
        <authorList>
            <person name="Lavstsen T."/>
            <person name="Jespersen J.S."/>
        </authorList>
    </citation>
    <scope>NUCLEOTIDE SEQUENCE [LARGE SCALE GENOMIC DNA]</scope>
</reference>
<reference evidence="3 5" key="3">
    <citation type="submission" date="2016-06" db="EMBL/GenBank/DDBJ databases">
        <authorList>
            <consortium name="Pathogen Informatics"/>
        </authorList>
    </citation>
    <scope>NUCLEOTIDE SEQUENCE [LARGE SCALE GENOMIC DNA]</scope>
</reference>
<name>A0A1A8W2S5_PLAMA</name>
<evidence type="ECO:0000313" key="2">
    <source>
        <dbReference type="EMBL" id="SBS86262.1"/>
    </source>
</evidence>
<dbReference type="EMBL" id="LT594631">
    <property type="protein sequence ID" value="SCN44778.1"/>
    <property type="molecule type" value="Genomic_DNA"/>
</dbReference>
<accession>A0A1A8W2S5</accession>
<dbReference type="Gene3D" id="3.40.1190.20">
    <property type="match status" value="1"/>
</dbReference>
<gene>
    <name evidence="3" type="primary">PmUG01_10024100</name>
    <name evidence="2" type="ORF">PMALA_015470</name>
    <name evidence="3" type="ORF">PMUG01_10024100</name>
</gene>
<dbReference type="InterPro" id="IPR013749">
    <property type="entry name" value="PM/HMP-P_kinase-1"/>
</dbReference>
<dbReference type="GeneID" id="39869241"/>
<dbReference type="AlphaFoldDB" id="A0A1A8W2S5"/>
<dbReference type="PANTHER" id="PTHR20858">
    <property type="entry name" value="PHOSPHOMETHYLPYRIMIDINE KINASE"/>
    <property type="match status" value="1"/>
</dbReference>
<evidence type="ECO:0000313" key="4">
    <source>
        <dbReference type="Proteomes" id="UP000078597"/>
    </source>
</evidence>
<dbReference type="VEuPathDB" id="PlasmoDB:PmUG01_10024100"/>
<protein>
    <submittedName>
        <fullName evidence="2">Phosphomethylpyrimidine kinase, putative</fullName>
    </submittedName>
</protein>
<keyword evidence="2" id="KW-0808">Transferase</keyword>
<feature type="domain" description="Pyridoxamine kinase/Phosphomethylpyrimidine kinase" evidence="1">
    <location>
        <begin position="13"/>
        <end position="204"/>
    </location>
</feature>
<proteinExistence type="predicted"/>
<evidence type="ECO:0000259" key="1">
    <source>
        <dbReference type="Pfam" id="PF08543"/>
    </source>
</evidence>
<organism evidence="2 4">
    <name type="scientific">Plasmodium malariae</name>
    <dbReference type="NCBI Taxonomy" id="5858"/>
    <lineage>
        <taxon>Eukaryota</taxon>
        <taxon>Sar</taxon>
        <taxon>Alveolata</taxon>
        <taxon>Apicomplexa</taxon>
        <taxon>Aconoidasida</taxon>
        <taxon>Haemosporida</taxon>
        <taxon>Plasmodiidae</taxon>
        <taxon>Plasmodium</taxon>
        <taxon>Plasmodium (Plasmodium)</taxon>
    </lineage>
</organism>
<reference evidence="4" key="2">
    <citation type="submission" date="2016-05" db="EMBL/GenBank/DDBJ databases">
        <authorList>
            <person name="Naeem Raeece"/>
        </authorList>
    </citation>
    <scope>NUCLEOTIDE SEQUENCE [LARGE SCALE GENOMIC DNA]</scope>
</reference>
<evidence type="ECO:0000313" key="3">
    <source>
        <dbReference type="EMBL" id="SCN44778.1"/>
    </source>
</evidence>
<dbReference type="GO" id="GO:0008902">
    <property type="term" value="F:hydroxymethylpyrimidine kinase activity"/>
    <property type="evidence" value="ECO:0007669"/>
    <property type="project" value="TreeGrafter"/>
</dbReference>
<dbReference type="GO" id="GO:0008972">
    <property type="term" value="F:phosphomethylpyrimidine kinase activity"/>
    <property type="evidence" value="ECO:0007669"/>
    <property type="project" value="InterPro"/>
</dbReference>
<keyword evidence="2" id="KW-0418">Kinase</keyword>
<dbReference type="OrthoDB" id="10028886at2759"/>
<dbReference type="CDD" id="cd01169">
    <property type="entry name" value="HMPP_kinase"/>
    <property type="match status" value="1"/>
</dbReference>
<sequence length="331" mass="36623">METAKILSIAGSDSCGGAGMQADIKTAMSLGCHCCSVFVVLTAQNTKEIKSIIEVDENFIIEQLDSIFADITIDVVKLGVLYSKKIISLVHNYITDINKKRGKKLLVVFDPVFVSSSGCLLVENLEYVKFSLDLICPISSIITPNFYECKVIIEALNCDIDLTNVSTTELCKTVTSKLNINACLFKSCNIDKNADEENKLYAVDHLCIRKSKDPNDDGNGKTHIVHNSHNNENINQQDKFLYDVYKLKSKRTPRADIHGTGCTLSTAISCFLSKKHNLLQSCVESKKYIYNCIKYAYALGSKSPGLNHLKASQELANFSELDVITVAQDLP</sequence>
<dbReference type="InterPro" id="IPR029056">
    <property type="entry name" value="Ribokinase-like"/>
</dbReference>
<dbReference type="Proteomes" id="UP000078597">
    <property type="component" value="Unassembled WGS sequence"/>
</dbReference>
<dbReference type="SUPFAM" id="SSF53613">
    <property type="entry name" value="Ribokinase-like"/>
    <property type="match status" value="1"/>
</dbReference>
<dbReference type="EMBL" id="FLQW01000831">
    <property type="protein sequence ID" value="SBS86262.1"/>
    <property type="molecule type" value="Genomic_DNA"/>
</dbReference>
<dbReference type="InterPro" id="IPR004399">
    <property type="entry name" value="HMP/HMP-P_kinase_dom"/>
</dbReference>
<dbReference type="GO" id="GO:0009228">
    <property type="term" value="P:thiamine biosynthetic process"/>
    <property type="evidence" value="ECO:0007669"/>
    <property type="project" value="InterPro"/>
</dbReference>
<dbReference type="KEGG" id="pmal:PMUG01_10024100"/>
<dbReference type="OMA" id="NRHTHGT"/>
<dbReference type="RefSeq" id="XP_028862016.1">
    <property type="nucleotide sequence ID" value="XM_029005426.1"/>
</dbReference>